<feature type="transmembrane region" description="Helical" evidence="5">
    <location>
        <begin position="223"/>
        <end position="242"/>
    </location>
</feature>
<feature type="domain" description="Integral membrane bound transporter" evidence="6">
    <location>
        <begin position="209"/>
        <end position="336"/>
    </location>
</feature>
<reference evidence="7 8" key="1">
    <citation type="submission" date="2018-10" db="EMBL/GenBank/DDBJ databases">
        <title>Genomic Encyclopedia of Type Strains, Phase IV (KMG-IV): sequencing the most valuable type-strain genomes for metagenomic binning, comparative biology and taxonomic classification.</title>
        <authorList>
            <person name="Goeker M."/>
        </authorList>
    </citation>
    <scope>NUCLEOTIDE SEQUENCE [LARGE SCALE GENOMIC DNA]</scope>
    <source>
        <strain evidence="7 8">DSM 23841</strain>
    </source>
</reference>
<feature type="transmembrane region" description="Helical" evidence="5">
    <location>
        <begin position="130"/>
        <end position="146"/>
    </location>
</feature>
<proteinExistence type="predicted"/>
<name>A0A495WNN1_9RHOO</name>
<evidence type="ECO:0000313" key="8">
    <source>
        <dbReference type="Proteomes" id="UP000270626"/>
    </source>
</evidence>
<feature type="transmembrane region" description="Helical" evidence="5">
    <location>
        <begin position="152"/>
        <end position="174"/>
    </location>
</feature>
<dbReference type="Proteomes" id="UP000270626">
    <property type="component" value="Unassembled WGS sequence"/>
</dbReference>
<gene>
    <name evidence="7" type="ORF">DFR40_0412</name>
</gene>
<sequence length="368" mass="39760">MHNRQRWQRIGHRVQAELRDLGAIAPSDRRWPMPLCAALASGLPLFIGAWFGRMDYGLTASLGGLVFLYAPDSALAHRMLQLMACSFGLSACYAFGLAAHFLPVLLVPLLGGLTVLVTMICRFYRIGPPGSLFFVMAAAIGAYAPIDLLQVPLFVGLITLGSLLGCLIAFAHAIHSLRRQAAPANPTPVPADFACILVDSVLIGLFVALALAAAQLLALERPYWVPVSCLAVIQGMSLRAVWRKQVHRILGTAVGLLLTWTLLMLPLDPWRISLLLMLLAFTIEILVVRHYGLAVIFITPLTIFLAEAAQLGQIDSGPLLQARFLDTTLGAVIGLLGGICLHSPRLRAALDKALHQLRRQPAAAPDRG</sequence>
<evidence type="ECO:0000256" key="3">
    <source>
        <dbReference type="ARBA" id="ARBA00022989"/>
    </source>
</evidence>
<comment type="caution">
    <text evidence="7">The sequence shown here is derived from an EMBL/GenBank/DDBJ whole genome shotgun (WGS) entry which is preliminary data.</text>
</comment>
<feature type="transmembrane region" description="Helical" evidence="5">
    <location>
        <begin position="293"/>
        <end position="312"/>
    </location>
</feature>
<dbReference type="AlphaFoldDB" id="A0A495WNN1"/>
<evidence type="ECO:0000256" key="5">
    <source>
        <dbReference type="SAM" id="Phobius"/>
    </source>
</evidence>
<dbReference type="RefSeq" id="WP_121456828.1">
    <property type="nucleotide sequence ID" value="NZ_RBXP01000004.1"/>
</dbReference>
<feature type="transmembrane region" description="Helical" evidence="5">
    <location>
        <begin position="194"/>
        <end position="217"/>
    </location>
</feature>
<feature type="transmembrane region" description="Helical" evidence="5">
    <location>
        <begin position="272"/>
        <end position="288"/>
    </location>
</feature>
<dbReference type="EMBL" id="RBXP01000004">
    <property type="protein sequence ID" value="RKT62355.1"/>
    <property type="molecule type" value="Genomic_DNA"/>
</dbReference>
<dbReference type="GO" id="GO:0016020">
    <property type="term" value="C:membrane"/>
    <property type="evidence" value="ECO:0007669"/>
    <property type="project" value="UniProtKB-SubCell"/>
</dbReference>
<feature type="transmembrane region" description="Helical" evidence="5">
    <location>
        <begin position="324"/>
        <end position="342"/>
    </location>
</feature>
<evidence type="ECO:0000256" key="1">
    <source>
        <dbReference type="ARBA" id="ARBA00004141"/>
    </source>
</evidence>
<dbReference type="Pfam" id="PF13515">
    <property type="entry name" value="FUSC_2"/>
    <property type="match status" value="1"/>
</dbReference>
<keyword evidence="3 5" id="KW-1133">Transmembrane helix</keyword>
<comment type="subcellular location">
    <subcellularLocation>
        <location evidence="1">Membrane</location>
        <topology evidence="1">Multi-pass membrane protein</topology>
    </subcellularLocation>
</comment>
<accession>A0A495WNN1</accession>
<feature type="transmembrane region" description="Helical" evidence="5">
    <location>
        <begin position="31"/>
        <end position="51"/>
    </location>
</feature>
<evidence type="ECO:0000256" key="2">
    <source>
        <dbReference type="ARBA" id="ARBA00022692"/>
    </source>
</evidence>
<protein>
    <submittedName>
        <fullName evidence="7">Fusaric acid resistance family protein</fullName>
    </submittedName>
</protein>
<keyword evidence="2 5" id="KW-0812">Transmembrane</keyword>
<evidence type="ECO:0000259" key="6">
    <source>
        <dbReference type="Pfam" id="PF13515"/>
    </source>
</evidence>
<feature type="transmembrane region" description="Helical" evidence="5">
    <location>
        <begin position="249"/>
        <end position="266"/>
    </location>
</feature>
<feature type="transmembrane region" description="Helical" evidence="5">
    <location>
        <begin position="105"/>
        <end position="123"/>
    </location>
</feature>
<evidence type="ECO:0000256" key="4">
    <source>
        <dbReference type="ARBA" id="ARBA00023136"/>
    </source>
</evidence>
<organism evidence="7 8">
    <name type="scientific">Azonexus fungiphilus</name>
    <dbReference type="NCBI Taxonomy" id="146940"/>
    <lineage>
        <taxon>Bacteria</taxon>
        <taxon>Pseudomonadati</taxon>
        <taxon>Pseudomonadota</taxon>
        <taxon>Betaproteobacteria</taxon>
        <taxon>Rhodocyclales</taxon>
        <taxon>Azonexaceae</taxon>
        <taxon>Azonexus</taxon>
    </lineage>
</organism>
<keyword evidence="4 5" id="KW-0472">Membrane</keyword>
<dbReference type="InterPro" id="IPR049453">
    <property type="entry name" value="Memb_transporter_dom"/>
</dbReference>
<dbReference type="OrthoDB" id="581879at2"/>
<keyword evidence="8" id="KW-1185">Reference proteome</keyword>
<evidence type="ECO:0000313" key="7">
    <source>
        <dbReference type="EMBL" id="RKT62355.1"/>
    </source>
</evidence>